<accession>A0A3Q8CZ50</accession>
<feature type="transmembrane region" description="Helical" evidence="1">
    <location>
        <begin position="229"/>
        <end position="251"/>
    </location>
</feature>
<gene>
    <name evidence="2" type="ORF">BSQ49_10000</name>
</gene>
<feature type="transmembrane region" description="Helical" evidence="1">
    <location>
        <begin position="345"/>
        <end position="367"/>
    </location>
</feature>
<proteinExistence type="predicted"/>
<feature type="transmembrane region" description="Helical" evidence="1">
    <location>
        <begin position="379"/>
        <end position="397"/>
    </location>
</feature>
<evidence type="ECO:0008006" key="4">
    <source>
        <dbReference type="Google" id="ProtNLM"/>
    </source>
</evidence>
<feature type="transmembrane region" description="Helical" evidence="1">
    <location>
        <begin position="313"/>
        <end position="333"/>
    </location>
</feature>
<organism evidence="2 3">
    <name type="scientific">Liquorilactobacillus hordei</name>
    <dbReference type="NCBI Taxonomy" id="468911"/>
    <lineage>
        <taxon>Bacteria</taxon>
        <taxon>Bacillati</taxon>
        <taxon>Bacillota</taxon>
        <taxon>Bacilli</taxon>
        <taxon>Lactobacillales</taxon>
        <taxon>Lactobacillaceae</taxon>
        <taxon>Liquorilactobacillus</taxon>
    </lineage>
</organism>
<dbReference type="RefSeq" id="WP_141054756.1">
    <property type="nucleotide sequence ID" value="NZ_CP018176.1"/>
</dbReference>
<protein>
    <recommendedName>
        <fullName evidence="4">Membrane protein 6-pyruvoyl-tetrahydropterin synthase-related domain-containing protein</fullName>
    </recommendedName>
</protein>
<feature type="transmembrane region" description="Helical" evidence="1">
    <location>
        <begin position="14"/>
        <end position="34"/>
    </location>
</feature>
<keyword evidence="1" id="KW-0812">Transmembrane</keyword>
<feature type="transmembrane region" description="Helical" evidence="1">
    <location>
        <begin position="541"/>
        <end position="563"/>
    </location>
</feature>
<feature type="transmembrane region" description="Helical" evidence="1">
    <location>
        <begin position="80"/>
        <end position="97"/>
    </location>
</feature>
<feature type="transmembrane region" description="Helical" evidence="1">
    <location>
        <begin position="286"/>
        <end position="301"/>
    </location>
</feature>
<dbReference type="EMBL" id="CP018176">
    <property type="protein sequence ID" value="AUJ30481.1"/>
    <property type="molecule type" value="Genomic_DNA"/>
</dbReference>
<evidence type="ECO:0000256" key="1">
    <source>
        <dbReference type="SAM" id="Phobius"/>
    </source>
</evidence>
<evidence type="ECO:0000313" key="3">
    <source>
        <dbReference type="Proteomes" id="UP000314960"/>
    </source>
</evidence>
<dbReference type="Proteomes" id="UP000314960">
    <property type="component" value="Chromosome"/>
</dbReference>
<reference evidence="2 3" key="1">
    <citation type="submission" date="2016-11" db="EMBL/GenBank/DDBJ databases">
        <title>Interaction between Lactobacillus species and yeast in water kefir.</title>
        <authorList>
            <person name="Behr J."/>
            <person name="Xu D."/>
            <person name="Vogel R.F."/>
        </authorList>
    </citation>
    <scope>NUCLEOTIDE SEQUENCE [LARGE SCALE GENOMIC DNA]</scope>
    <source>
        <strain evidence="2 3">TMW 1.1822</strain>
    </source>
</reference>
<evidence type="ECO:0000313" key="2">
    <source>
        <dbReference type="EMBL" id="AUJ30481.1"/>
    </source>
</evidence>
<dbReference type="KEGG" id="lhw:BSQ49_10000"/>
<keyword evidence="1" id="KW-0472">Membrane</keyword>
<feature type="transmembrane region" description="Helical" evidence="1">
    <location>
        <begin position="103"/>
        <end position="123"/>
    </location>
</feature>
<name>A0A3Q8CZ50_9LACO</name>
<feature type="transmembrane region" description="Helical" evidence="1">
    <location>
        <begin position="199"/>
        <end position="223"/>
    </location>
</feature>
<feature type="transmembrane region" description="Helical" evidence="1">
    <location>
        <begin position="135"/>
        <end position="155"/>
    </location>
</feature>
<keyword evidence="1" id="KW-1133">Transmembrane helix</keyword>
<sequence length="575" mass="65000">MVKLNKLSNTQKQLIAALICLIASVIVMMPYFFANSLHAGVDMSFHLNRIYDVAQNIKQGKFFSYIETYAMNQVGTPINMVYGILPVYPLAIALAVIGNPILAIYSGWCFIVFISMLVSYFCGLKYWNGNKKKSLIFSFIYVLSAYNFSWMFLTFDVGQTAGYVFLPLIVYGTYSIFFREKAEWLLLALGMTGVVYSHILSFLIYLVVVILIIVIALFTATGFWRKLKYIIYAGIVTILMTAFYWSTLFTIYTSNHLFITKSGTLSTAGIGLGDAIIKALNNDESVGAVLVITTVIGLFLWKKQSITNRIAGTIGIVFFVATTSVFEGVWNFVNKTPIVVLQWTGRILCISNFFLALFAVETLWIIIIETKYVHRWTTAILGVVIISLLGASYSFLITRANQTVINYKPSSEKTLPFSDYQITSKQGFNYMVKGFNEGVGSIDYWPYTSMKKYMVEIQEHVALINGHREKITPQSIPNGIVYNIYSSKDKVSADLPFLNYNSYTVTINGKKVDYTKTKRNTIGVTLNKGNNKINIVYQASFIIKAAETISWLTFVVLLLFRVIKHLKKKYQKKNS</sequence>
<dbReference type="AlphaFoldDB" id="A0A3Q8CZ50"/>
<feature type="transmembrane region" description="Helical" evidence="1">
    <location>
        <begin position="161"/>
        <end position="178"/>
    </location>
</feature>